<evidence type="ECO:0000256" key="6">
    <source>
        <dbReference type="SAM" id="Phobius"/>
    </source>
</evidence>
<keyword evidence="5 6" id="KW-0472">Membrane</keyword>
<dbReference type="Gene3D" id="3.30.70.120">
    <property type="match status" value="1"/>
</dbReference>
<feature type="transmembrane region" description="Helical" evidence="6">
    <location>
        <begin position="116"/>
        <end position="134"/>
    </location>
</feature>
<dbReference type="PANTHER" id="PTHR33545:SF3">
    <property type="entry name" value="UPF0750 MEMBRANE PROTEIN YQFU"/>
    <property type="match status" value="1"/>
</dbReference>
<reference evidence="8" key="1">
    <citation type="submission" date="2023-12" db="EMBL/GenBank/DDBJ databases">
        <title>Fervidustalea candida gen. nov., sp. nov., a novel member of the family Paenibacillaceae isolated from a geothermal area.</title>
        <authorList>
            <person name="Li W.-J."/>
            <person name="Jiao J.-Y."/>
            <person name="Chen Y."/>
        </authorList>
    </citation>
    <scope>NUCLEOTIDE SEQUENCE</scope>
    <source>
        <strain evidence="8">SYSU GA230002</strain>
    </source>
</reference>
<evidence type="ECO:0000259" key="7">
    <source>
        <dbReference type="Pfam" id="PF10035"/>
    </source>
</evidence>
<dbReference type="CDD" id="cd16380">
    <property type="entry name" value="YitT_C"/>
    <property type="match status" value="1"/>
</dbReference>
<dbReference type="EMBL" id="JAYJLD010000022">
    <property type="protein sequence ID" value="MEB3102790.1"/>
    <property type="molecule type" value="Genomic_DNA"/>
</dbReference>
<evidence type="ECO:0000256" key="2">
    <source>
        <dbReference type="ARBA" id="ARBA00022475"/>
    </source>
</evidence>
<comment type="caution">
    <text evidence="8">The sequence shown here is derived from an EMBL/GenBank/DDBJ whole genome shotgun (WGS) entry which is preliminary data.</text>
</comment>
<dbReference type="PANTHER" id="PTHR33545">
    <property type="entry name" value="UPF0750 MEMBRANE PROTEIN YITT-RELATED"/>
    <property type="match status" value="1"/>
</dbReference>
<feature type="transmembrane region" description="Helical" evidence="6">
    <location>
        <begin position="87"/>
        <end position="104"/>
    </location>
</feature>
<evidence type="ECO:0000313" key="9">
    <source>
        <dbReference type="Proteomes" id="UP001310386"/>
    </source>
</evidence>
<organism evidence="8 9">
    <name type="scientific">Ferviditalea candida</name>
    <dbReference type="NCBI Taxonomy" id="3108399"/>
    <lineage>
        <taxon>Bacteria</taxon>
        <taxon>Bacillati</taxon>
        <taxon>Bacillota</taxon>
        <taxon>Bacilli</taxon>
        <taxon>Bacillales</taxon>
        <taxon>Paenibacillaceae</taxon>
        <taxon>Ferviditalea</taxon>
    </lineage>
</organism>
<feature type="domain" description="DUF2179" evidence="7">
    <location>
        <begin position="229"/>
        <end position="283"/>
    </location>
</feature>
<evidence type="ECO:0000256" key="3">
    <source>
        <dbReference type="ARBA" id="ARBA00022692"/>
    </source>
</evidence>
<evidence type="ECO:0000256" key="1">
    <source>
        <dbReference type="ARBA" id="ARBA00004651"/>
    </source>
</evidence>
<comment type="subcellular location">
    <subcellularLocation>
        <location evidence="1">Cell membrane</location>
        <topology evidence="1">Multi-pass membrane protein</topology>
    </subcellularLocation>
</comment>
<dbReference type="PIRSF" id="PIRSF006483">
    <property type="entry name" value="Membrane_protein_YitT"/>
    <property type="match status" value="1"/>
</dbReference>
<evidence type="ECO:0000313" key="8">
    <source>
        <dbReference type="EMBL" id="MEB3102790.1"/>
    </source>
</evidence>
<proteinExistence type="predicted"/>
<gene>
    <name evidence="8" type="ORF">VF724_14065</name>
</gene>
<evidence type="ECO:0000256" key="5">
    <source>
        <dbReference type="ARBA" id="ARBA00023136"/>
    </source>
</evidence>
<dbReference type="InterPro" id="IPR015867">
    <property type="entry name" value="N-reg_PII/ATP_PRibTrfase_C"/>
</dbReference>
<dbReference type="Proteomes" id="UP001310386">
    <property type="component" value="Unassembled WGS sequence"/>
</dbReference>
<protein>
    <submittedName>
        <fullName evidence="8">YitT family protein</fullName>
    </submittedName>
</protein>
<dbReference type="InterPro" id="IPR051461">
    <property type="entry name" value="UPF0750_membrane"/>
</dbReference>
<name>A0ABU5ZJV9_9BACL</name>
<feature type="transmembrane region" description="Helical" evidence="6">
    <location>
        <begin position="21"/>
        <end position="40"/>
    </location>
</feature>
<keyword evidence="4 6" id="KW-1133">Transmembrane helix</keyword>
<keyword evidence="2" id="KW-1003">Cell membrane</keyword>
<dbReference type="InterPro" id="IPR003740">
    <property type="entry name" value="YitT"/>
</dbReference>
<sequence>MEESHRGGKNKKSWIEYTARYLFIALGALLVAVGLELFLMPNDIIDGGIIGLSMIFSHISGLQLAIFIFIFNLPFMVIGYKQIGKTFALNTLASVALLSLFSLMVHGKAPLTEEPMLASIFGGIILGIGVGTIIRNGGALDGTEIIAIIATKKTGFSVGEIVMFFNIFILGSAGFVFEWDSAMYSLITYFIAFKSIDTVIEGLDESKSVTIISNKPDEISSAIIARLGRGVTHVYGKGGYTGEEKELLYCIVTRLEVAKLKSIVHEHDPEAFIAIEHVADVMGGRFSKRAIH</sequence>
<dbReference type="Pfam" id="PF10035">
    <property type="entry name" value="DUF2179"/>
    <property type="match status" value="1"/>
</dbReference>
<evidence type="ECO:0000256" key="4">
    <source>
        <dbReference type="ARBA" id="ARBA00022989"/>
    </source>
</evidence>
<feature type="transmembrane region" description="Helical" evidence="6">
    <location>
        <begin position="52"/>
        <end position="75"/>
    </location>
</feature>
<accession>A0ABU5ZJV9</accession>
<keyword evidence="3 6" id="KW-0812">Transmembrane</keyword>
<keyword evidence="9" id="KW-1185">Reference proteome</keyword>
<dbReference type="InterPro" id="IPR019264">
    <property type="entry name" value="DUF2179"/>
</dbReference>
<dbReference type="Pfam" id="PF02588">
    <property type="entry name" value="YitT_membrane"/>
    <property type="match status" value="1"/>
</dbReference>
<feature type="transmembrane region" description="Helical" evidence="6">
    <location>
        <begin position="155"/>
        <end position="176"/>
    </location>
</feature>